<organism evidence="3 4">
    <name type="scientific">Phialophora macrospora</name>
    <dbReference type="NCBI Taxonomy" id="1851006"/>
    <lineage>
        <taxon>Eukaryota</taxon>
        <taxon>Fungi</taxon>
        <taxon>Dikarya</taxon>
        <taxon>Ascomycota</taxon>
        <taxon>Pezizomycotina</taxon>
        <taxon>Eurotiomycetes</taxon>
        <taxon>Chaetothyriomycetidae</taxon>
        <taxon>Chaetothyriales</taxon>
        <taxon>Herpotrichiellaceae</taxon>
        <taxon>Phialophora</taxon>
    </lineage>
</organism>
<reference evidence="3 4" key="1">
    <citation type="submission" date="2015-01" db="EMBL/GenBank/DDBJ databases">
        <title>The Genome Sequence of Capronia semiimmersa CBS27337.</title>
        <authorList>
            <consortium name="The Broad Institute Genomics Platform"/>
            <person name="Cuomo C."/>
            <person name="de Hoog S."/>
            <person name="Gorbushina A."/>
            <person name="Stielow B."/>
            <person name="Teixiera M."/>
            <person name="Abouelleil A."/>
            <person name="Chapman S.B."/>
            <person name="Priest M."/>
            <person name="Young S.K."/>
            <person name="Wortman J."/>
            <person name="Nusbaum C."/>
            <person name="Birren B."/>
        </authorList>
    </citation>
    <scope>NUCLEOTIDE SEQUENCE [LARGE SCALE GENOMIC DNA]</scope>
    <source>
        <strain evidence="3 4">CBS 27337</strain>
    </source>
</reference>
<accession>A0A0D2DXM1</accession>
<evidence type="ECO:0000256" key="2">
    <source>
        <dbReference type="SAM" id="SignalP"/>
    </source>
</evidence>
<evidence type="ECO:0000313" key="4">
    <source>
        <dbReference type="Proteomes" id="UP000054266"/>
    </source>
</evidence>
<dbReference type="STRING" id="5601.A0A0D2DXM1"/>
<dbReference type="PANTHER" id="PTHR11362">
    <property type="entry name" value="PHOSPHATIDYLETHANOLAMINE-BINDING PROTEIN"/>
    <property type="match status" value="1"/>
</dbReference>
<dbReference type="CDD" id="cd00866">
    <property type="entry name" value="PEBP_euk"/>
    <property type="match status" value="1"/>
</dbReference>
<dbReference type="EMBL" id="KN846959">
    <property type="protein sequence ID" value="KIW66872.1"/>
    <property type="molecule type" value="Genomic_DNA"/>
</dbReference>
<proteinExistence type="predicted"/>
<name>A0A0D2DXM1_9EURO</name>
<dbReference type="SUPFAM" id="SSF49777">
    <property type="entry name" value="PEBP-like"/>
    <property type="match status" value="1"/>
</dbReference>
<feature type="chain" id="PRO_5002240778" description="Phosphatidylethanolamine-binding protein" evidence="2">
    <location>
        <begin position="19"/>
        <end position="324"/>
    </location>
</feature>
<feature type="signal peptide" evidence="2">
    <location>
        <begin position="1"/>
        <end position="18"/>
    </location>
</feature>
<gene>
    <name evidence="3" type="ORF">PV04_06162</name>
</gene>
<dbReference type="Proteomes" id="UP000054266">
    <property type="component" value="Unassembled WGS sequence"/>
</dbReference>
<evidence type="ECO:0000256" key="1">
    <source>
        <dbReference type="SAM" id="MobiDB-lite"/>
    </source>
</evidence>
<evidence type="ECO:0008006" key="5">
    <source>
        <dbReference type="Google" id="ProtNLM"/>
    </source>
</evidence>
<dbReference type="InterPro" id="IPR036610">
    <property type="entry name" value="PEBP-like_sf"/>
</dbReference>
<feature type="compositionally biased region" description="Low complexity" evidence="1">
    <location>
        <begin position="200"/>
        <end position="293"/>
    </location>
</feature>
<evidence type="ECO:0000313" key="3">
    <source>
        <dbReference type="EMBL" id="KIW66872.1"/>
    </source>
</evidence>
<dbReference type="InterPro" id="IPR008914">
    <property type="entry name" value="PEBP"/>
</dbReference>
<protein>
    <recommendedName>
        <fullName evidence="5">Phosphatidylethanolamine-binding protein</fullName>
    </recommendedName>
</protein>
<dbReference type="AlphaFoldDB" id="A0A0D2DXM1"/>
<feature type="region of interest" description="Disordered" evidence="1">
    <location>
        <begin position="200"/>
        <end position="297"/>
    </location>
</feature>
<dbReference type="PANTHER" id="PTHR11362:SF82">
    <property type="entry name" value="PHOSPHATIDYLETHANOLAMINE-BINDING PROTEIN 4"/>
    <property type="match status" value="1"/>
</dbReference>
<keyword evidence="2" id="KW-0732">Signal</keyword>
<dbReference type="Pfam" id="PF01161">
    <property type="entry name" value="PBP"/>
    <property type="match status" value="1"/>
</dbReference>
<keyword evidence="4" id="KW-1185">Reference proteome</keyword>
<sequence>MNHLRSLVLLALAALVRAQSAPGFPIQVDTNLRADFQDTSTSVKPAGVMLNRDDVLDEPTIVGPSDSTRTIDYMVFIVDQDVMSPSDPSTRVQFLHWYQPNLAGASEVLFDFGSDSQNFTSATPLTYIPPTPPGGDIAHRYTIIMYRQPEGFNIPDGFESFFEEKSDLSNRLDFDIAGFVSASGLGDPVSATWFQVQNTTEPASTSSSSTQSPSSTSTSTEASSTTSETDTTTTATTTETDATSTTTESTSSSESTTSTSVEASTSTAIVTASQTLETSASSSPSSSASVSSPGAGGAGTVVSNTRGLIFSLVLSLAGAGWWLL</sequence>
<dbReference type="InterPro" id="IPR035810">
    <property type="entry name" value="PEBP_euk"/>
</dbReference>
<dbReference type="HOGENOM" id="CLU_043994_4_0_1"/>
<dbReference type="Gene3D" id="3.90.280.10">
    <property type="entry name" value="PEBP-like"/>
    <property type="match status" value="1"/>
</dbReference>